<organism evidence="3 4">
    <name type="scientific">Phytophthora cactorum</name>
    <dbReference type="NCBI Taxonomy" id="29920"/>
    <lineage>
        <taxon>Eukaryota</taxon>
        <taxon>Sar</taxon>
        <taxon>Stramenopiles</taxon>
        <taxon>Oomycota</taxon>
        <taxon>Peronosporomycetes</taxon>
        <taxon>Peronosporales</taxon>
        <taxon>Peronosporaceae</taxon>
        <taxon>Phytophthora</taxon>
    </lineage>
</organism>
<reference evidence="3 4" key="1">
    <citation type="submission" date="2018-01" db="EMBL/GenBank/DDBJ databases">
        <title>Draft genome of the strawberry crown rot pathogen Phytophthora cactorum.</title>
        <authorList>
            <person name="Armitage A.D."/>
            <person name="Lysoe E."/>
            <person name="Nellist C.F."/>
            <person name="Harrison R.J."/>
            <person name="Brurberg M.B."/>
        </authorList>
    </citation>
    <scope>NUCLEOTIDE SEQUENCE [LARGE SCALE GENOMIC DNA]</scope>
    <source>
        <strain evidence="3 4">10300</strain>
    </source>
</reference>
<evidence type="ECO:0000313" key="2">
    <source>
        <dbReference type="EMBL" id="KAG2914949.1"/>
    </source>
</evidence>
<gene>
    <name evidence="3" type="ORF">PC110_g19649</name>
    <name evidence="2" type="ORF">PC117_g18176</name>
</gene>
<dbReference type="AlphaFoldDB" id="A0A329RID7"/>
<accession>A0A329RID7</accession>
<dbReference type="EMBL" id="RCMK01000718">
    <property type="protein sequence ID" value="KAG2914949.1"/>
    <property type="molecule type" value="Genomic_DNA"/>
</dbReference>
<proteinExistence type="predicted"/>
<name>A0A329RID7_9STRA</name>
<reference evidence="2" key="2">
    <citation type="submission" date="2018-10" db="EMBL/GenBank/DDBJ databases">
        <title>Effector identification in a new, highly contiguous assembly of the strawberry crown rot pathogen Phytophthora cactorum.</title>
        <authorList>
            <person name="Armitage A.D."/>
            <person name="Nellist C.F."/>
            <person name="Bates H."/>
            <person name="Vickerstaff R.J."/>
            <person name="Harrison R.J."/>
        </authorList>
    </citation>
    <scope>NUCLEOTIDE SEQUENCE</scope>
    <source>
        <strain evidence="2">4040</strain>
    </source>
</reference>
<keyword evidence="4" id="KW-1185">Reference proteome</keyword>
<evidence type="ECO:0000256" key="1">
    <source>
        <dbReference type="SAM" id="MobiDB-lite"/>
    </source>
</evidence>
<feature type="region of interest" description="Disordered" evidence="1">
    <location>
        <begin position="21"/>
        <end position="55"/>
    </location>
</feature>
<protein>
    <submittedName>
        <fullName evidence="3">Uncharacterized protein</fullName>
    </submittedName>
</protein>
<dbReference type="Proteomes" id="UP000251314">
    <property type="component" value="Unassembled WGS sequence"/>
</dbReference>
<dbReference type="EMBL" id="MJFZ01000966">
    <property type="protein sequence ID" value="RAW23919.1"/>
    <property type="molecule type" value="Genomic_DNA"/>
</dbReference>
<sequence length="169" mass="19381">MKAKFGRPSAADFLQTRLEERRREFRKHPRETLARMSRAENARERSEVHQRARRGRDSIFHIVGLQADLASLAPQDGRSATGRTKMEERNVTQPSHLSRHPRILRERLRNPSPQRRQRETEGSRPSSWWRTRCQVRGGAAVTSELGRTKLDGSGFATEAEAGTEVNDEI</sequence>
<dbReference type="Proteomes" id="UP000736787">
    <property type="component" value="Unassembled WGS sequence"/>
</dbReference>
<evidence type="ECO:0000313" key="4">
    <source>
        <dbReference type="Proteomes" id="UP000251314"/>
    </source>
</evidence>
<comment type="caution">
    <text evidence="3">The sequence shown here is derived from an EMBL/GenBank/DDBJ whole genome shotgun (WGS) entry which is preliminary data.</text>
</comment>
<feature type="region of interest" description="Disordered" evidence="1">
    <location>
        <begin position="71"/>
        <end position="130"/>
    </location>
</feature>
<dbReference type="VEuPathDB" id="FungiDB:PC110_g19649"/>
<feature type="compositionally biased region" description="Basic and acidic residues" evidence="1">
    <location>
        <begin position="30"/>
        <end position="55"/>
    </location>
</feature>
<evidence type="ECO:0000313" key="3">
    <source>
        <dbReference type="EMBL" id="RAW23919.1"/>
    </source>
</evidence>